<accession>A0ABS5RG94</accession>
<evidence type="ECO:0000313" key="1">
    <source>
        <dbReference type="EMBL" id="MBS9532491.1"/>
    </source>
</evidence>
<dbReference type="Proteomes" id="UP001519535">
    <property type="component" value="Unassembled WGS sequence"/>
</dbReference>
<comment type="caution">
    <text evidence="1">The sequence shown here is derived from an EMBL/GenBank/DDBJ whole genome shotgun (WGS) entry which is preliminary data.</text>
</comment>
<sequence length="48" mass="5411">MNWPPHHSDATPRTRVPAYPRNRVWAASAVLTELDVLSAAIGRRTMLQ</sequence>
<dbReference type="RefSeq" id="WP_214091370.1">
    <property type="nucleotide sequence ID" value="NZ_JAHCLR010000003.1"/>
</dbReference>
<protein>
    <submittedName>
        <fullName evidence="1">Uncharacterized protein</fullName>
    </submittedName>
</protein>
<keyword evidence="2" id="KW-1185">Reference proteome</keyword>
<reference evidence="1 2" key="1">
    <citation type="submission" date="2021-05" db="EMBL/GenBank/DDBJ databases">
        <title>Mycobacterium acidophilum sp. nov., an extremely acid-tolerant member of the genus Mycobacterium.</title>
        <authorList>
            <person name="Xia J."/>
        </authorList>
    </citation>
    <scope>NUCLEOTIDE SEQUENCE [LARGE SCALE GENOMIC DNA]</scope>
    <source>
        <strain evidence="1 2">M1</strain>
    </source>
</reference>
<evidence type="ECO:0000313" key="2">
    <source>
        <dbReference type="Proteomes" id="UP001519535"/>
    </source>
</evidence>
<proteinExistence type="predicted"/>
<organism evidence="1 2">
    <name type="scientific">Mycolicibacter acidiphilus</name>
    <dbReference type="NCBI Taxonomy" id="2835306"/>
    <lineage>
        <taxon>Bacteria</taxon>
        <taxon>Bacillati</taxon>
        <taxon>Actinomycetota</taxon>
        <taxon>Actinomycetes</taxon>
        <taxon>Mycobacteriales</taxon>
        <taxon>Mycobacteriaceae</taxon>
        <taxon>Mycolicibacter</taxon>
    </lineage>
</organism>
<gene>
    <name evidence="1" type="ORF">KIH27_02690</name>
</gene>
<dbReference type="EMBL" id="JAHCLR010000003">
    <property type="protein sequence ID" value="MBS9532491.1"/>
    <property type="molecule type" value="Genomic_DNA"/>
</dbReference>
<name>A0ABS5RG94_9MYCO</name>